<reference evidence="4" key="1">
    <citation type="submission" date="2016-10" db="EMBL/GenBank/DDBJ databases">
        <authorList>
            <person name="Varghese N."/>
            <person name="Submissions S."/>
        </authorList>
    </citation>
    <scope>NUCLEOTIDE SEQUENCE [LARGE SCALE GENOMIC DNA]</scope>
    <source>
        <strain evidence="4">DSM 19083</strain>
    </source>
</reference>
<dbReference type="RefSeq" id="WP_093374224.1">
    <property type="nucleotide sequence ID" value="NZ_BNAN01000001.1"/>
</dbReference>
<comment type="similarity">
    <text evidence="1">Belongs to the AHA1 family.</text>
</comment>
<dbReference type="InterPro" id="IPR036388">
    <property type="entry name" value="WH-like_DNA-bd_sf"/>
</dbReference>
<dbReference type="PANTHER" id="PTHR38600">
    <property type="entry name" value="TRANSCRIPTIONAL REGULATORY PROTEIN"/>
    <property type="match status" value="1"/>
</dbReference>
<proteinExistence type="inferred from homology"/>
<organism evidence="3 4">
    <name type="scientific">Flavimobilis marinus</name>
    <dbReference type="NCBI Taxonomy" id="285351"/>
    <lineage>
        <taxon>Bacteria</taxon>
        <taxon>Bacillati</taxon>
        <taxon>Actinomycetota</taxon>
        <taxon>Actinomycetes</taxon>
        <taxon>Micrococcales</taxon>
        <taxon>Jonesiaceae</taxon>
        <taxon>Flavimobilis</taxon>
    </lineage>
</organism>
<dbReference type="OrthoDB" id="9815653at2"/>
<protein>
    <submittedName>
        <fullName evidence="3">Transcriptional regulator, ArsR family</fullName>
    </submittedName>
</protein>
<dbReference type="NCBIfam" id="NF033788">
    <property type="entry name" value="HTH_metalloreg"/>
    <property type="match status" value="1"/>
</dbReference>
<dbReference type="SMART" id="SM00418">
    <property type="entry name" value="HTH_ARSR"/>
    <property type="match status" value="1"/>
</dbReference>
<dbReference type="InterPro" id="IPR036390">
    <property type="entry name" value="WH_DNA-bd_sf"/>
</dbReference>
<dbReference type="CDD" id="cd00090">
    <property type="entry name" value="HTH_ARSR"/>
    <property type="match status" value="1"/>
</dbReference>
<dbReference type="Gene3D" id="3.30.530.20">
    <property type="match status" value="1"/>
</dbReference>
<evidence type="ECO:0000256" key="1">
    <source>
        <dbReference type="ARBA" id="ARBA00006817"/>
    </source>
</evidence>
<dbReference type="GO" id="GO:0003700">
    <property type="term" value="F:DNA-binding transcription factor activity"/>
    <property type="evidence" value="ECO:0007669"/>
    <property type="project" value="InterPro"/>
</dbReference>
<dbReference type="Proteomes" id="UP000198520">
    <property type="component" value="Unassembled WGS sequence"/>
</dbReference>
<evidence type="ECO:0000313" key="3">
    <source>
        <dbReference type="EMBL" id="SFE68997.1"/>
    </source>
</evidence>
<evidence type="ECO:0000259" key="2">
    <source>
        <dbReference type="PROSITE" id="PS50987"/>
    </source>
</evidence>
<gene>
    <name evidence="3" type="ORF">SAMN04488035_0171</name>
</gene>
<dbReference type="InterPro" id="IPR023393">
    <property type="entry name" value="START-like_dom_sf"/>
</dbReference>
<dbReference type="InterPro" id="IPR001845">
    <property type="entry name" value="HTH_ArsR_DNA-bd_dom"/>
</dbReference>
<dbReference type="PRINTS" id="PR00778">
    <property type="entry name" value="HTHARSR"/>
</dbReference>
<dbReference type="PROSITE" id="PS50987">
    <property type="entry name" value="HTH_ARSR_2"/>
    <property type="match status" value="1"/>
</dbReference>
<dbReference type="AlphaFoldDB" id="A0A1I2CKX6"/>
<sequence>MDEVFKALADPTRRAILDELRQRPGLSLAEICALRPAMTRFGVSAHLAVLETAGLVATVRDGRRKLHYLDAVPLQQVHDRWLTAFASSTASSLLTFRTLLETAMKPQHVLTIDIGVPVATVWAALTDTGAARPWLYGTVTTSSWQPGEAYTQRTPDGTLMIDGEVLEVAEPHRLVLGFRCHWDDAVASERDGRLTYELEERDGGTRLTVSLAGLGPATLASAQESTREIYEGLRVSLEE</sequence>
<dbReference type="InterPro" id="IPR011991">
    <property type="entry name" value="ArsR-like_HTH"/>
</dbReference>
<dbReference type="SUPFAM" id="SSF46785">
    <property type="entry name" value="Winged helix' DNA-binding domain"/>
    <property type="match status" value="1"/>
</dbReference>
<dbReference type="Pfam" id="PF12840">
    <property type="entry name" value="HTH_20"/>
    <property type="match status" value="1"/>
</dbReference>
<accession>A0A1I2CKX6</accession>
<dbReference type="Pfam" id="PF08327">
    <property type="entry name" value="AHSA1"/>
    <property type="match status" value="1"/>
</dbReference>
<dbReference type="EMBL" id="FONZ01000001">
    <property type="protein sequence ID" value="SFE68997.1"/>
    <property type="molecule type" value="Genomic_DNA"/>
</dbReference>
<dbReference type="STRING" id="285351.SAMN04488035_0171"/>
<dbReference type="InterPro" id="IPR013538">
    <property type="entry name" value="ASHA1/2-like_C"/>
</dbReference>
<dbReference type="PANTHER" id="PTHR38600:SF1">
    <property type="entry name" value="TRANSCRIPTIONAL REGULATORY PROTEIN"/>
    <property type="match status" value="1"/>
</dbReference>
<name>A0A1I2CKX6_9MICO</name>
<dbReference type="Gene3D" id="1.10.10.10">
    <property type="entry name" value="Winged helix-like DNA-binding domain superfamily/Winged helix DNA-binding domain"/>
    <property type="match status" value="1"/>
</dbReference>
<feature type="domain" description="HTH arsR-type" evidence="2">
    <location>
        <begin position="1"/>
        <end position="89"/>
    </location>
</feature>
<keyword evidence="4" id="KW-1185">Reference proteome</keyword>
<dbReference type="SUPFAM" id="SSF55961">
    <property type="entry name" value="Bet v1-like"/>
    <property type="match status" value="1"/>
</dbReference>
<evidence type="ECO:0000313" key="4">
    <source>
        <dbReference type="Proteomes" id="UP000198520"/>
    </source>
</evidence>